<dbReference type="OrthoDB" id="9996895at2759"/>
<reference evidence="9" key="1">
    <citation type="journal article" date="2021" name="Front. Plant Sci.">
        <title>Chromosome-Scale Genome Assembly for Chinese Sour Jujube and Insights Into Its Genome Evolution and Domestication Signature.</title>
        <authorList>
            <person name="Shen L.-Y."/>
            <person name="Luo H."/>
            <person name="Wang X.-L."/>
            <person name="Wang X.-M."/>
            <person name="Qiu X.-J."/>
            <person name="Liu H."/>
            <person name="Zhou S.-S."/>
            <person name="Jia K.-H."/>
            <person name="Nie S."/>
            <person name="Bao Y.-T."/>
            <person name="Zhang R.-G."/>
            <person name="Yun Q.-Z."/>
            <person name="Chai Y.-H."/>
            <person name="Lu J.-Y."/>
            <person name="Li Y."/>
            <person name="Zhao S.-W."/>
            <person name="Mao J.-F."/>
            <person name="Jia S.-G."/>
            <person name="Mao Y.-M."/>
        </authorList>
    </citation>
    <scope>NUCLEOTIDE SEQUENCE</scope>
    <source>
        <strain evidence="9">AT0</strain>
        <tissue evidence="9">Leaf</tissue>
    </source>
</reference>
<feature type="compositionally biased region" description="Basic and acidic residues" evidence="8">
    <location>
        <begin position="393"/>
        <end position="405"/>
    </location>
</feature>
<evidence type="ECO:0008006" key="11">
    <source>
        <dbReference type="Google" id="ProtNLM"/>
    </source>
</evidence>
<dbReference type="GO" id="GO:0000077">
    <property type="term" value="P:DNA damage checkpoint signaling"/>
    <property type="evidence" value="ECO:0007669"/>
    <property type="project" value="TreeGrafter"/>
</dbReference>
<protein>
    <recommendedName>
        <fullName evidence="11">ATPase family AAA domain-containing protein 5</fullName>
    </recommendedName>
</protein>
<evidence type="ECO:0000256" key="3">
    <source>
        <dbReference type="ARBA" id="ARBA00022741"/>
    </source>
</evidence>
<name>A0A978V9C8_ZIZJJ</name>
<evidence type="ECO:0000256" key="1">
    <source>
        <dbReference type="ARBA" id="ARBA00004123"/>
    </source>
</evidence>
<keyword evidence="5" id="KW-0067">ATP-binding</keyword>
<keyword evidence="3" id="KW-0547">Nucleotide-binding</keyword>
<sequence>MDNSAQIEQPVPELSPSELRPPEQKGIRRRWVQSTLFPHKPPLDREEKKVHKEGDERDCDRDENGENEECCGSQSKSKRKAKGKAMPLERAPKKIRQRRSGKTTPTTPKKTTPKKKISAKKTTPKKKLTYMDSEVAAPVEVSTLGLEAKLNSQENSQKFAGWQMFSYLSSCKSGNKNEGSRFSGGRKGKNITCGPIHVYERIQEDDVSPDWGTWNFREEGFEKRIQGPESMCTSIFEGSVQCLSFDKLPFVSYPSTLSNFQNETSSEQCSVQEESQSATIPIDSDVSDDEQLICCQPLKEADESKVNKVDSFYGHTGCERKSDIEQQSRFLDERMKLYYFVCGNQPGNRLWTAKYQPTKAVEVCGNDESVKFLNEWLRLWRVRGFRIRKDHTAPHSDEMQDKDYSCSENDSDSEGKNEAVSMKNVLLITGPAGSGKSAAIYACAREQGYKVKEVNTSNWRSAAALKSEINEDSGLYQYERLPSNPSSSQNKHVAKFPSAFTNGSTPQELDEEMVELITSIDENLHNMIGASENSGHKEGRNSCCQREVKNLILLEDVDVTFVEDHGFIAAVKKIAEKAKQPIILTSNCPKPLLPDNLDRVQVSFSLPSSEELLCHVYMVCATERIKIQPHLLEQLIGCCQGDIRKILMQLQFWCQGRRSRKARKIEKTYGLLLFDLEASHQILPKLIPWDLPSRLSELVAKEITESLSRKENTLTEVVRERYPDNKELKHSLVIHNNEAESIEAKKVAMLSRNGSVHDHDDFTAQFDMPSDFCDNSDTPFSCKRNVRRKYDVVLSSGSEDEFFINKNFKVSDKHTNNEALFEVKLPCSEEANIDGKNYELSETADLLLTDTNRSANISCVPESSFVPETEINDGIELQSGTVSSGHVDMKVDGVSVSDWLPVETISYVISEPGMDENSDTLASTPHEVGQLCHQEKVEDSQNDLVEVVASEYQVMDEFSRMGSNSRFKVMKPISLVATDLVQKSWNKLRSCHTDLRRYAESELQHASQLVQLTWSMTDLISDTDLLLSNCQLLTTDSLETSVILPESDAYRLYDERLLLASTIAQHGFCFYIKDIFAVGSIMGYESTVNLASEMMGSTTDMMAWGKVVGEHPRSRSSCNGRNSESSLPKSDISLKSKAKSCLFDIIQSTVPSKSYMTLKGVAFNEYLSSLRNISRSEASRLSENIDNTRRKRVARHYLSTGKLMLSPEDISMLGQFNLYEKHHSQQTDAVSTQL</sequence>
<keyword evidence="4" id="KW-0227">DNA damage</keyword>
<keyword evidence="7" id="KW-0131">Cell cycle</keyword>
<evidence type="ECO:0000256" key="6">
    <source>
        <dbReference type="ARBA" id="ARBA00023242"/>
    </source>
</evidence>
<feature type="region of interest" description="Disordered" evidence="8">
    <location>
        <begin position="393"/>
        <end position="416"/>
    </location>
</feature>
<proteinExistence type="inferred from homology"/>
<evidence type="ECO:0000313" key="9">
    <source>
        <dbReference type="EMBL" id="KAH7524513.1"/>
    </source>
</evidence>
<dbReference type="EMBL" id="JAEACU010000006">
    <property type="protein sequence ID" value="KAH7524513.1"/>
    <property type="molecule type" value="Genomic_DNA"/>
</dbReference>
<dbReference type="GO" id="GO:0003682">
    <property type="term" value="F:chromatin binding"/>
    <property type="evidence" value="ECO:0007669"/>
    <property type="project" value="TreeGrafter"/>
</dbReference>
<evidence type="ECO:0000256" key="7">
    <source>
        <dbReference type="ARBA" id="ARBA00023306"/>
    </source>
</evidence>
<evidence type="ECO:0000256" key="8">
    <source>
        <dbReference type="SAM" id="MobiDB-lite"/>
    </source>
</evidence>
<comment type="subcellular location">
    <subcellularLocation>
        <location evidence="1">Nucleus</location>
    </subcellularLocation>
</comment>
<dbReference type="GO" id="GO:0033314">
    <property type="term" value="P:mitotic DNA replication checkpoint signaling"/>
    <property type="evidence" value="ECO:0007669"/>
    <property type="project" value="TreeGrafter"/>
</dbReference>
<dbReference type="InterPro" id="IPR027417">
    <property type="entry name" value="P-loop_NTPase"/>
</dbReference>
<comment type="caution">
    <text evidence="9">The sequence shown here is derived from an EMBL/GenBank/DDBJ whole genome shotgun (WGS) entry which is preliminary data.</text>
</comment>
<dbReference type="GO" id="GO:0005524">
    <property type="term" value="F:ATP binding"/>
    <property type="evidence" value="ECO:0007669"/>
    <property type="project" value="UniProtKB-KW"/>
</dbReference>
<dbReference type="GO" id="GO:0006281">
    <property type="term" value="P:DNA repair"/>
    <property type="evidence" value="ECO:0007669"/>
    <property type="project" value="InterPro"/>
</dbReference>
<dbReference type="Gene3D" id="3.40.50.300">
    <property type="entry name" value="P-loop containing nucleotide triphosphate hydrolases"/>
    <property type="match status" value="1"/>
</dbReference>
<keyword evidence="6" id="KW-0539">Nucleus</keyword>
<evidence type="ECO:0000313" key="10">
    <source>
        <dbReference type="Proteomes" id="UP000813462"/>
    </source>
</evidence>
<dbReference type="SUPFAM" id="SSF52540">
    <property type="entry name" value="P-loop containing nucleoside triphosphate hydrolases"/>
    <property type="match status" value="1"/>
</dbReference>
<comment type="similarity">
    <text evidence="2">Belongs to the rad17/RAD24 family.</text>
</comment>
<feature type="compositionally biased region" description="Polar residues" evidence="8">
    <location>
        <begin position="1115"/>
        <end position="1128"/>
    </location>
</feature>
<organism evidence="9 10">
    <name type="scientific">Ziziphus jujuba var. spinosa</name>
    <dbReference type="NCBI Taxonomy" id="714518"/>
    <lineage>
        <taxon>Eukaryota</taxon>
        <taxon>Viridiplantae</taxon>
        <taxon>Streptophyta</taxon>
        <taxon>Embryophyta</taxon>
        <taxon>Tracheophyta</taxon>
        <taxon>Spermatophyta</taxon>
        <taxon>Magnoliopsida</taxon>
        <taxon>eudicotyledons</taxon>
        <taxon>Gunneridae</taxon>
        <taxon>Pentapetalae</taxon>
        <taxon>rosids</taxon>
        <taxon>fabids</taxon>
        <taxon>Rosales</taxon>
        <taxon>Rhamnaceae</taxon>
        <taxon>Paliureae</taxon>
        <taxon>Ziziphus</taxon>
    </lineage>
</organism>
<feature type="region of interest" description="Disordered" evidence="8">
    <location>
        <begin position="1"/>
        <end position="125"/>
    </location>
</feature>
<evidence type="ECO:0000256" key="2">
    <source>
        <dbReference type="ARBA" id="ARBA00006168"/>
    </source>
</evidence>
<feature type="compositionally biased region" description="Basic and acidic residues" evidence="8">
    <location>
        <begin position="41"/>
        <end position="64"/>
    </location>
</feature>
<dbReference type="GO" id="GO:0003689">
    <property type="term" value="F:DNA clamp loader activity"/>
    <property type="evidence" value="ECO:0007669"/>
    <property type="project" value="TreeGrafter"/>
</dbReference>
<evidence type="ECO:0000256" key="5">
    <source>
        <dbReference type="ARBA" id="ARBA00022840"/>
    </source>
</evidence>
<dbReference type="PANTHER" id="PTHR12172:SF1">
    <property type="entry name" value="P-LOOP CONTAINING NUCLEOSIDE TRIPHOSPHATE HYDROLASES SUPERFAMILY PROTEIN"/>
    <property type="match status" value="1"/>
</dbReference>
<evidence type="ECO:0000256" key="4">
    <source>
        <dbReference type="ARBA" id="ARBA00022763"/>
    </source>
</evidence>
<dbReference type="GO" id="GO:0005634">
    <property type="term" value="C:nucleus"/>
    <property type="evidence" value="ECO:0007669"/>
    <property type="project" value="UniProtKB-SubCell"/>
</dbReference>
<dbReference type="FunFam" id="1.10.8.60:FF:000116">
    <property type="entry name" value="p-loop containing nucleoside triphosphate hydrolase superfamily protein"/>
    <property type="match status" value="1"/>
</dbReference>
<dbReference type="AlphaFoldDB" id="A0A978V9C8"/>
<feature type="compositionally biased region" description="Basic residues" evidence="8">
    <location>
        <begin position="111"/>
        <end position="125"/>
    </location>
</feature>
<gene>
    <name evidence="9" type="ORF">FEM48_Zijuj06G0127400</name>
</gene>
<dbReference type="Proteomes" id="UP000813462">
    <property type="component" value="Unassembled WGS sequence"/>
</dbReference>
<dbReference type="Gene3D" id="1.10.8.60">
    <property type="match status" value="1"/>
</dbReference>
<dbReference type="InterPro" id="IPR004582">
    <property type="entry name" value="Checkpoint_prot_Rad17_Rad24"/>
</dbReference>
<dbReference type="PANTHER" id="PTHR12172">
    <property type="entry name" value="CELL CYCLE CHECKPOINT PROTEIN RAD17"/>
    <property type="match status" value="1"/>
</dbReference>
<feature type="region of interest" description="Disordered" evidence="8">
    <location>
        <begin position="1111"/>
        <end position="1130"/>
    </location>
</feature>
<accession>A0A978V9C8</accession>